<organism evidence="2 3">
    <name type="scientific">Pseudobowmanella zhangzhouensis</name>
    <dbReference type="NCBI Taxonomy" id="1537679"/>
    <lineage>
        <taxon>Bacteria</taxon>
        <taxon>Pseudomonadati</taxon>
        <taxon>Pseudomonadota</taxon>
        <taxon>Gammaproteobacteria</taxon>
        <taxon>Alteromonadales</taxon>
        <taxon>Alteromonadaceae</taxon>
    </lineage>
</organism>
<dbReference type="PANTHER" id="PTHR10953:SF194">
    <property type="entry name" value="MOLYBDOPTERIN-SYNTHASE ADENYLYLTRANSFERASE"/>
    <property type="match status" value="1"/>
</dbReference>
<dbReference type="EMBL" id="JBHSUS010000001">
    <property type="protein sequence ID" value="MFC6438668.1"/>
    <property type="molecule type" value="Genomic_DNA"/>
</dbReference>
<dbReference type="PANTHER" id="PTHR10953">
    <property type="entry name" value="UBIQUITIN-ACTIVATING ENZYME E1"/>
    <property type="match status" value="1"/>
</dbReference>
<dbReference type="RefSeq" id="WP_131259446.1">
    <property type="nucleotide sequence ID" value="NZ_JBHSUS010000001.1"/>
</dbReference>
<sequence>MQQLSESQAMRYARQVALPGMDLDGQEKLLNAHVVIVGMGGLGCSCAQMLAAAGVGHLSLVDGDTVSRSNLSRQVLFNQAHLEQLKVCAAQTLLRALNPDLRLDVYDQFANEALLAELLGQADLLVDCTDNRAVREQINRTALAANKPWVSGGAIRMEGQVMSFVPAANAPCYGCYSQLFGDTESGCAENGVLTPLVGIIGSMQALEVIKLICGLGTIHIGKIQHIDGLAGQWRELTLPKLANCKACQPVL</sequence>
<proteinExistence type="predicted"/>
<dbReference type="InterPro" id="IPR035985">
    <property type="entry name" value="Ubiquitin-activating_enz"/>
</dbReference>
<dbReference type="SUPFAM" id="SSF69572">
    <property type="entry name" value="Activating enzymes of the ubiquitin-like proteins"/>
    <property type="match status" value="1"/>
</dbReference>
<reference evidence="3" key="1">
    <citation type="journal article" date="2019" name="Int. J. Syst. Evol. Microbiol.">
        <title>The Global Catalogue of Microorganisms (GCM) 10K type strain sequencing project: providing services to taxonomists for standard genome sequencing and annotation.</title>
        <authorList>
            <consortium name="The Broad Institute Genomics Platform"/>
            <consortium name="The Broad Institute Genome Sequencing Center for Infectious Disease"/>
            <person name="Wu L."/>
            <person name="Ma J."/>
        </authorList>
    </citation>
    <scope>NUCLEOTIDE SEQUENCE [LARGE SCALE GENOMIC DNA]</scope>
    <source>
        <strain evidence="3">CGMCC 1.16031</strain>
    </source>
</reference>
<dbReference type="Gene3D" id="3.40.50.720">
    <property type="entry name" value="NAD(P)-binding Rossmann-like Domain"/>
    <property type="match status" value="1"/>
</dbReference>
<dbReference type="CDD" id="cd00757">
    <property type="entry name" value="ThiF_MoeB_HesA_family"/>
    <property type="match status" value="1"/>
</dbReference>
<dbReference type="InterPro" id="IPR045886">
    <property type="entry name" value="ThiF/MoeB/HesA"/>
</dbReference>
<evidence type="ECO:0000259" key="1">
    <source>
        <dbReference type="Pfam" id="PF00899"/>
    </source>
</evidence>
<dbReference type="InterPro" id="IPR000594">
    <property type="entry name" value="ThiF_NAD_FAD-bd"/>
</dbReference>
<dbReference type="NCBIfam" id="NF004281">
    <property type="entry name" value="PRK05690.1"/>
    <property type="match status" value="1"/>
</dbReference>
<evidence type="ECO:0000313" key="2">
    <source>
        <dbReference type="EMBL" id="MFC6438668.1"/>
    </source>
</evidence>
<dbReference type="Pfam" id="PF00899">
    <property type="entry name" value="ThiF"/>
    <property type="match status" value="1"/>
</dbReference>
<keyword evidence="3" id="KW-1185">Reference proteome</keyword>
<gene>
    <name evidence="2" type="ORF">ACFP85_00640</name>
</gene>
<evidence type="ECO:0000313" key="3">
    <source>
        <dbReference type="Proteomes" id="UP001596364"/>
    </source>
</evidence>
<protein>
    <submittedName>
        <fullName evidence="2">HesA/MoeB/ThiF family protein</fullName>
    </submittedName>
</protein>
<feature type="domain" description="THIF-type NAD/FAD binding fold" evidence="1">
    <location>
        <begin position="12"/>
        <end position="245"/>
    </location>
</feature>
<comment type="caution">
    <text evidence="2">The sequence shown here is derived from an EMBL/GenBank/DDBJ whole genome shotgun (WGS) entry which is preliminary data.</text>
</comment>
<dbReference type="Proteomes" id="UP001596364">
    <property type="component" value="Unassembled WGS sequence"/>
</dbReference>
<accession>A0ABW1XEK4</accession>
<name>A0ABW1XEK4_9ALTE</name>